<dbReference type="InterPro" id="IPR014755">
    <property type="entry name" value="Cu-Rt/internalin_Ig-like"/>
</dbReference>
<dbReference type="PROSITE" id="PS50853">
    <property type="entry name" value="FN3"/>
    <property type="match status" value="1"/>
</dbReference>
<protein>
    <recommendedName>
        <fullName evidence="8">Fibronectin type-III domain-containing protein</fullName>
    </recommendedName>
</protein>
<evidence type="ECO:0000313" key="7">
    <source>
        <dbReference type="Proteomes" id="UP000230564"/>
    </source>
</evidence>
<dbReference type="CDD" id="cd00063">
    <property type="entry name" value="FN3"/>
    <property type="match status" value="1"/>
</dbReference>
<dbReference type="Gene3D" id="2.60.40.10">
    <property type="entry name" value="Immunoglobulins"/>
    <property type="match status" value="7"/>
</dbReference>
<evidence type="ECO:0000259" key="5">
    <source>
        <dbReference type="PROSITE" id="PS50853"/>
    </source>
</evidence>
<dbReference type="InterPro" id="IPR032812">
    <property type="entry name" value="SbsA_Ig"/>
</dbReference>
<reference evidence="6 7" key="1">
    <citation type="submission" date="2017-09" db="EMBL/GenBank/DDBJ databases">
        <title>Depth-based differentiation of microbial function through sediment-hosted aquifers and enrichment of novel symbionts in the deep terrestrial subsurface.</title>
        <authorList>
            <person name="Probst A.J."/>
            <person name="Ladd B."/>
            <person name="Jarett J.K."/>
            <person name="Geller-Mcgrath D.E."/>
            <person name="Sieber C.M."/>
            <person name="Emerson J.B."/>
            <person name="Anantharaman K."/>
            <person name="Thomas B.C."/>
            <person name="Malmstrom R."/>
            <person name="Stieglmeier M."/>
            <person name="Klingl A."/>
            <person name="Woyke T."/>
            <person name="Ryan C.M."/>
            <person name="Banfield J.F."/>
        </authorList>
    </citation>
    <scope>NUCLEOTIDE SEQUENCE [LARGE SCALE GENOMIC DNA]</scope>
    <source>
        <strain evidence="6">CG11_big_fil_rev_8_21_14_0_20_36_20</strain>
    </source>
</reference>
<dbReference type="SMART" id="SM00060">
    <property type="entry name" value="FN3"/>
    <property type="match status" value="1"/>
</dbReference>
<dbReference type="InterPro" id="IPR014756">
    <property type="entry name" value="Ig_E-set"/>
</dbReference>
<dbReference type="Proteomes" id="UP000230564">
    <property type="component" value="Unassembled WGS sequence"/>
</dbReference>
<name>A0A2H0NDW7_9BACT</name>
<dbReference type="Pfam" id="PF13205">
    <property type="entry name" value="Big_5"/>
    <property type="match status" value="2"/>
</dbReference>
<dbReference type="Pfam" id="PF13519">
    <property type="entry name" value="VWA_2"/>
    <property type="match status" value="1"/>
</dbReference>
<dbReference type="Gene3D" id="3.40.50.410">
    <property type="entry name" value="von Willebrand factor, type A domain"/>
    <property type="match status" value="1"/>
</dbReference>
<keyword evidence="3" id="KW-1133">Transmembrane helix</keyword>
<evidence type="ECO:0000259" key="4">
    <source>
        <dbReference type="PROSITE" id="PS50234"/>
    </source>
</evidence>
<keyword evidence="3" id="KW-0472">Membrane</keyword>
<dbReference type="InterPro" id="IPR043993">
    <property type="entry name" value="T4SS_pilin"/>
</dbReference>
<organism evidence="6 7">
    <name type="scientific">Candidatus Komeilibacteria bacterium CG11_big_fil_rev_8_21_14_0_20_36_20</name>
    <dbReference type="NCBI Taxonomy" id="1974477"/>
    <lineage>
        <taxon>Bacteria</taxon>
        <taxon>Candidatus Komeiliibacteriota</taxon>
    </lineage>
</organism>
<dbReference type="InterPro" id="IPR003961">
    <property type="entry name" value="FN3_dom"/>
</dbReference>
<keyword evidence="2" id="KW-0732">Signal</keyword>
<feature type="domain" description="Fibronectin type-III" evidence="5">
    <location>
        <begin position="1571"/>
        <end position="1661"/>
    </location>
</feature>
<keyword evidence="3" id="KW-0812">Transmembrane</keyword>
<dbReference type="InterPro" id="IPR036465">
    <property type="entry name" value="vWFA_dom_sf"/>
</dbReference>
<dbReference type="CDD" id="cd00198">
    <property type="entry name" value="vWFA"/>
    <property type="match status" value="1"/>
</dbReference>
<dbReference type="Pfam" id="PF18895">
    <property type="entry name" value="T4SS_pilin"/>
    <property type="match status" value="1"/>
</dbReference>
<feature type="transmembrane region" description="Helical" evidence="3">
    <location>
        <begin position="48"/>
        <end position="69"/>
    </location>
</feature>
<gene>
    <name evidence="6" type="ORF">COV55_01390</name>
</gene>
<evidence type="ECO:0000256" key="1">
    <source>
        <dbReference type="ARBA" id="ARBA00004239"/>
    </source>
</evidence>
<comment type="caution">
    <text evidence="6">The sequence shown here is derived from an EMBL/GenBank/DDBJ whole genome shotgun (WGS) entry which is preliminary data.</text>
</comment>
<proteinExistence type="predicted"/>
<dbReference type="SUPFAM" id="SSF49265">
    <property type="entry name" value="Fibronectin type III"/>
    <property type="match status" value="1"/>
</dbReference>
<dbReference type="Gene3D" id="2.60.40.1220">
    <property type="match status" value="1"/>
</dbReference>
<dbReference type="PROSITE" id="PS50234">
    <property type="entry name" value="VWFA"/>
    <property type="match status" value="1"/>
</dbReference>
<evidence type="ECO:0000313" key="6">
    <source>
        <dbReference type="EMBL" id="PIR07064.1"/>
    </source>
</evidence>
<evidence type="ECO:0000256" key="2">
    <source>
        <dbReference type="ARBA" id="ARBA00022729"/>
    </source>
</evidence>
<dbReference type="InterPro" id="IPR002035">
    <property type="entry name" value="VWF_A"/>
</dbReference>
<evidence type="ECO:0000256" key="3">
    <source>
        <dbReference type="SAM" id="Phobius"/>
    </source>
</evidence>
<feature type="transmembrane region" description="Helical" evidence="3">
    <location>
        <begin position="90"/>
        <end position="112"/>
    </location>
</feature>
<dbReference type="InterPro" id="IPR013783">
    <property type="entry name" value="Ig-like_fold"/>
</dbReference>
<dbReference type="EMBL" id="PCWQ01000007">
    <property type="protein sequence ID" value="PIR07064.1"/>
    <property type="molecule type" value="Genomic_DNA"/>
</dbReference>
<evidence type="ECO:0008006" key="8">
    <source>
        <dbReference type="Google" id="ProtNLM"/>
    </source>
</evidence>
<feature type="domain" description="VWFA" evidence="4">
    <location>
        <begin position="2426"/>
        <end position="2577"/>
    </location>
</feature>
<dbReference type="GO" id="GO:0005576">
    <property type="term" value="C:extracellular region"/>
    <property type="evidence" value="ECO:0007669"/>
    <property type="project" value="UniProtKB-SubCell"/>
</dbReference>
<dbReference type="InterPro" id="IPR036116">
    <property type="entry name" value="FN3_sf"/>
</dbReference>
<comment type="subcellular location">
    <subcellularLocation>
        <location evidence="1">Secreted</location>
        <location evidence="1">Extracellular space</location>
    </subcellularLocation>
</comment>
<dbReference type="SUPFAM" id="SSF81296">
    <property type="entry name" value="E set domains"/>
    <property type="match status" value="3"/>
</dbReference>
<dbReference type="InterPro" id="IPR002909">
    <property type="entry name" value="IPT_dom"/>
</dbReference>
<sequence>MRRVFSILIVSGLLTWIGVNKVFAQADPFGVNDLTSTELGTKPIAETVAGIINIFLGLLGILAVILILYGGFIWMTSRGEVDKVQRAKTIMISAVIGLVIVLSAYAIARFIVSSLVEETSGGQGGNGQNDPNIPTCPEPADPDEIIICDIRPEQGTVGSYVTIIGWHFGDLPGQVDFNGNVAELVTCGGNPIWNNHKAKAKVLDLPLGGYVINLTSSDNRASGEIADNFTIIDGLPGLNVACLDPDFGPAGLQHVSVEGVGFSDNGSVTMTSWNNGEQQVVLNFNSWSDTELDIDIDLNALSSNIIVTNANGTDSDYFTVTCNDNNDCASLCCSSNSCRPLNICEGSGGGMPHISYISPDNGTGGNLVTIFGYNFGDMVGSVYFSDAMNNRILGVPPTNFNPQCAADYWHDDYIIIGLPAGVADGQVDVLTSDGNYSNAVDFDENGITRPGICSLSSDSGYYEDVINIEGINFPNNPNAEISFGTIPSYDTNVINPPTEATAEVPNVIGEASVQLENLLNNELSNPYPFTALVPEEGLPIITEVSPGAGPTGQYITVMGANFGSVQGQLKFDNSDGDFDFPPQCSNSFWQSDRIVVKVPSIPLNTYDLTVIRNSDGAVSNEYGFNVIGGTPGPGLCLVEPDNGPAGLEVNFFGDNFGNNQGQVIFYNNQNANFTTWNNQQVLYTSVPDNAGTGPVKVVDSNGVDSNSMVFEVGSCSNNSDCDPGETCCPGNTGSYCAVDCGPVQNQCIYSWTIETEAEPFGLYYNYNCNNDLQSPSPWPDDLDGYNSEDAYVGISLVALFTRDVVDADLGGGNNFRVWQCTNRNTGCNTAINGSLEIVNHNSSHEGVVFTPDNSLQPNTWYQVNLGLFHSQVGGDTWQPADDHFWNFRTRDNTDVCEVINIAVTPQSPAADLYLGQSRNFTASPQADNCNMCSDEYNWNWDLTTNAGQATISPINNVNVHHGRTELTADGVTENLIPNYVELRATIANFNLTDISRPIIMAPNLLIMDYWPFCDDSCDNAAVGVEFNTELDPVTVDTTNFYIVDLNTNNNITTGALLEGGDRIVTIQHTPLVLGHSYEVTVTTNVQSLYGDSLDNIHIWQFTVGNENCQFESVEVKPDNYITHNYNNIAYSAYPYSNRGICGGQPLECNEFCTWDWSSTDNNVATIDTGFQSVPATPVDNGNTNIWVNVTQDGDTVPGSDILTVDINEEQPPIYDNPFVVDHLPVDGQMNFCPNAAISITFSEVMDRDSVRDYVKIYGDAQNDPPTIEVDGSFMFRDFDSNNDNINDQTEVIFNPVDYLATSTEHLVFVDGRVESANGLPLDPTTYNDNINGQDGYSWRFTTGDHICQINYTIINPDPDWFTCSRDDCPNDVNGGLAGNQHSYLAQTYDIAGTLLNGNLLDHLWSVNNNLIILENDNLQEIEATPFNDNGVEVINVIVSAVDEGWADDSAQVNLFLCENPWPSLQGFPWAENDYNFSDYYCQSSGRGDEESLPYITYPPVETNPIPEGVLKEYIFLINGELTFKGSNLANQRLGSLAFAKQEVDQSWWNKLARLFKSDTAQGAQDYGRPAAPTNLRYESFSSQEVVLRWNDISHDEDGFGIQRRNLNGLWGEIGTVGANQDTFTDDTVVEGEVYSYRIFAFNGSGNSAFSNIVTVRATDEEPSIDVIAIRIMPNTEHLSINGWYQHYAPNPNQSGQYLEVNGYQALQVGNTIYVSATNVVDNHIYTNVYILAYNIGASLQTQEIFSQLVNNFKLNINLDLEDNICHWDPTLNCSNDFDCPNADWCHDRGLALRRDTKRLGGLIDLRDLLEVYGQLHKACDNNGNISCDNDGQCPGNGNCMPYYPRLNAGTFVAGISTSVWPSWQETLGQSLNMSLGIDPINLFNGCPEGADPDTCWDENNLEFTCPLNSLIYFYNNLLAGMSYDIGSNFEYDQDPDPNISATFANNLFPVGVNAIPRVSSNLIAYCDSSTYNDPGFPGDPDCGNGVVDGGEECDGNFRDHMCDEVLWPEDWWNEQRAGCYPAGALNCYCSDGQYDNQADCEANAGFWDCDLVECTWYDLQLTPEQCGGYCRDGFLETMYELCERIENIDDFNGVEYSCAPDNGPVTCSAITCQPICNNGTPATACLDGTWTPLAEECDPTGSPDGLDGWDCTEDGNIYCNNSCQRSCDVGDPYEGFCGDGNVDDAEECDFFGYQAPTPSESNSNNAYACTEACTFTYEFCGNVILEYEFEELCDYDVDTNNCNIGYNRPDPPDSSEYYQYCCRRIDQGVYTRCTPTAAGWCGDNIRQNTFEEYCDGSDYNDQPTPENSGPDLQYLCADTCLTSTGGWCGDGIRQEHFGAGEPEECDDVDDNNDNVCTDDCQWTCWDNGGGQPAGDVIIEPVVFGNIPAGYFEPPGGSTTINLPACRVSGNILTDVFIDTGVAATTGIVFVSDRSGSMGGMIGALREAIAGDGNAIDTIFNLNPIAEIALVSYGTNANLDSDFRDIGEVDILKTIVNNYSANMGGTNHLNALQMALDTFNAGPNYDNKLVIFMSDGGTASNTVIVKANELKTTAGIDLFTVALTTTNSLITFMNGISSSACDCSGDNCEASFGACSDGHTYCASNNYANFEECDGQAGCGPACQWNDNHKKRAYHGTTEQELEGMYQSIAGSIPIDTIKITLNDVPYTISDDNGDGYVWDFPIGTGFLNANHCEEYSGDNVIDFKVSFDGGAGSSVLFFDAEYNFCPWVNNDYY</sequence>
<dbReference type="Pfam" id="PF01833">
    <property type="entry name" value="TIG"/>
    <property type="match status" value="2"/>
</dbReference>
<accession>A0A2H0NDW7</accession>
<dbReference type="SUPFAM" id="SSF53300">
    <property type="entry name" value="vWA-like"/>
    <property type="match status" value="1"/>
</dbReference>